<evidence type="ECO:0000313" key="2">
    <source>
        <dbReference type="EMBL" id="SPF30899.1"/>
    </source>
</evidence>
<feature type="domain" description="Amine oxidase" evidence="1">
    <location>
        <begin position="414"/>
        <end position="636"/>
    </location>
</feature>
<dbReference type="Pfam" id="PF13450">
    <property type="entry name" value="NAD_binding_8"/>
    <property type="match status" value="1"/>
</dbReference>
<dbReference type="EMBL" id="OMKW01000004">
    <property type="protein sequence ID" value="SPF30899.1"/>
    <property type="molecule type" value="Genomic_DNA"/>
</dbReference>
<dbReference type="RefSeq" id="WP_108783589.1">
    <property type="nucleotide sequence ID" value="NZ_OMKW01000004.1"/>
</dbReference>
<dbReference type="OrthoDB" id="220163at2"/>
<dbReference type="InterPro" id="IPR050464">
    <property type="entry name" value="Zeta_carotene_desat/Oxidored"/>
</dbReference>
<dbReference type="AlphaFoldDB" id="A0A2R8AF79"/>
<dbReference type="GO" id="GO:0016491">
    <property type="term" value="F:oxidoreductase activity"/>
    <property type="evidence" value="ECO:0007669"/>
    <property type="project" value="InterPro"/>
</dbReference>
<dbReference type="SUPFAM" id="SSF51905">
    <property type="entry name" value="FAD/NAD(P)-binding domain"/>
    <property type="match status" value="1"/>
</dbReference>
<evidence type="ECO:0000259" key="1">
    <source>
        <dbReference type="Pfam" id="PF01593"/>
    </source>
</evidence>
<name>A0A2R8AF79_9RHOB</name>
<dbReference type="Gene3D" id="3.50.50.60">
    <property type="entry name" value="FAD/NAD(P)-binding domain"/>
    <property type="match status" value="1"/>
</dbReference>
<dbReference type="InterPro" id="IPR002937">
    <property type="entry name" value="Amino_oxidase"/>
</dbReference>
<accession>A0A2R8AF79</accession>
<protein>
    <recommendedName>
        <fullName evidence="1">Amine oxidase domain-containing protein</fullName>
    </recommendedName>
</protein>
<reference evidence="2 3" key="1">
    <citation type="submission" date="2018-03" db="EMBL/GenBank/DDBJ databases">
        <authorList>
            <person name="Keele B.F."/>
        </authorList>
    </citation>
    <scope>NUCLEOTIDE SEQUENCE [LARGE SCALE GENOMIC DNA]</scope>
    <source>
        <strain evidence="2 3">CeCT 8812</strain>
    </source>
</reference>
<organism evidence="2 3">
    <name type="scientific">Pontivivens insulae</name>
    <dbReference type="NCBI Taxonomy" id="1639689"/>
    <lineage>
        <taxon>Bacteria</taxon>
        <taxon>Pseudomonadati</taxon>
        <taxon>Pseudomonadota</taxon>
        <taxon>Alphaproteobacteria</taxon>
        <taxon>Rhodobacterales</taxon>
        <taxon>Paracoccaceae</taxon>
        <taxon>Pontivivens</taxon>
    </lineage>
</organism>
<proteinExistence type="predicted"/>
<dbReference type="PANTHER" id="PTHR42923">
    <property type="entry name" value="PROTOPORPHYRINOGEN OXIDASE"/>
    <property type="match status" value="1"/>
</dbReference>
<dbReference type="PANTHER" id="PTHR42923:SF46">
    <property type="entry name" value="AMINE OXIDASE"/>
    <property type="match status" value="1"/>
</dbReference>
<sequence length="642" mass="70451">MSKTSKTRVLILGGGCGGMAAAYTLGATAQRREAFDVTLVSQGWRVGGKGASGRRTDEHDMIEEHGLHIFLGFYRTAFSMLHEAYGKLDGARDGVFESVAHAFTPDRKVTLWAAPGNGGGDGWAEYTLHAPRWPGKPWEGSVDDLRHAPERLASMLYRHSQPVDVDSDLPKAATRQAPDAPHAAAGIMDSFLDRLRELGEDIRLTWHVLGDLLELGGAVLRGYFADILPHGWNAWDRINDVDFRKWLISHGASEKAAWSETVRVIYDLAFAYIGGRGRTEEYADIAAGACLKLVLDLCAGYRDAPMWRMNAGMGDTVFTPLWKCCERQGATFRLFRRVSGIETDRSRITRVRLQVQAETLGNYDPFVRVKSLDCWPSEPKWDQLQGGDALRGINFENPWQHHSLREEVLDVGRDFDEVILAIPPRAAEPITTQLAESNRDWAAMLDKVGRFSVPTHSVQLWFDRDSVAAGWHEAGAISGAYVAPLGTWADMSELLAEETWPAGTAQSCQYLVGVVPMPDFVPPISVEMPDAIERANALGQGMTQDWLDESAGALWPDLMGPDGFNMDAVLGQYDHINIAPTELYVRTPPGSIAYRLPPDWDGFANLSLAGDWTITSINGGSAEAALESGKAAADALCARDGL</sequence>
<dbReference type="Pfam" id="PF01593">
    <property type="entry name" value="Amino_oxidase"/>
    <property type="match status" value="1"/>
</dbReference>
<gene>
    <name evidence="2" type="ORF">POI8812_03244</name>
</gene>
<dbReference type="Proteomes" id="UP000244932">
    <property type="component" value="Unassembled WGS sequence"/>
</dbReference>
<dbReference type="InterPro" id="IPR036188">
    <property type="entry name" value="FAD/NAD-bd_sf"/>
</dbReference>
<evidence type="ECO:0000313" key="3">
    <source>
        <dbReference type="Proteomes" id="UP000244932"/>
    </source>
</evidence>
<keyword evidence="3" id="KW-1185">Reference proteome</keyword>